<dbReference type="Pfam" id="PF13552">
    <property type="entry name" value="DUF4127"/>
    <property type="match status" value="1"/>
</dbReference>
<sequence length="503" mass="57449">MKKIAVLPLDERPCNYTFNQLLVKGMPYQIFVPELTILGDKKKKGNLPEISKWLYEISKDVDGMVIAVDTLVYGGIVPSRLHHDETAVLLDRLNVLRKIKESNPSLKLYAYSLIMRNPKYSSSEEEPDYYETCGREIHLYGVYDHKSELGILTEEEKMHFEEIKKTIDQASLTDYLERREKNIVVNLAFLDLVKEGIIEFGIVPQDDSSPYGLTATDQIKVRKKIKDNNIELDCYMYPGADEVTNTLLARMINQYEGKKPLIYLAYASITGGMQIPLYEDRLLNETIKYQVLAAGGMIVSSLKDSDLVLLVNVPASHMRETNHQHVASLEYDAFRNLIEYVEQANYAIELGKKVIIADVAYANGGDLNLLKLLRQKDLLMKISAYAGWNTSSNTLGTCIPQGMFDYLYPNRKENLDFLGLRYVEDFGYCSVVRSKVSQTLSLPNHYFLLDGKKGNVVNQIKEELQTFINDQLNGRYTITINDIYSPWNRMFETGLDVTVNENK</sequence>
<dbReference type="Proteomes" id="UP000032737">
    <property type="component" value="Chromosome"/>
</dbReference>
<evidence type="ECO:0000313" key="1">
    <source>
        <dbReference type="EMBL" id="CCV65445.1"/>
    </source>
</evidence>
<name>U4KMQ9_9MOLU</name>
<dbReference type="KEGG" id="abra:BN85304240"/>
<dbReference type="InterPro" id="IPR025394">
    <property type="entry name" value="DUF4127"/>
</dbReference>
<proteinExistence type="predicted"/>
<evidence type="ECO:0008006" key="3">
    <source>
        <dbReference type="Google" id="ProtNLM"/>
    </source>
</evidence>
<gene>
    <name evidence="1" type="ORF">BN85304240</name>
</gene>
<evidence type="ECO:0000313" key="2">
    <source>
        <dbReference type="Proteomes" id="UP000032737"/>
    </source>
</evidence>
<dbReference type="STRING" id="61635.BN85304240"/>
<dbReference type="EMBL" id="FO681348">
    <property type="protein sequence ID" value="CCV65445.1"/>
    <property type="molecule type" value="Genomic_DNA"/>
</dbReference>
<dbReference type="HOGENOM" id="CLU_031189_0_0_14"/>
<organism evidence="1 2">
    <name type="scientific">Acholeplasma brassicae</name>
    <dbReference type="NCBI Taxonomy" id="61635"/>
    <lineage>
        <taxon>Bacteria</taxon>
        <taxon>Bacillati</taxon>
        <taxon>Mycoplasmatota</taxon>
        <taxon>Mollicutes</taxon>
        <taxon>Acholeplasmatales</taxon>
        <taxon>Acholeplasmataceae</taxon>
        <taxon>Acholeplasma</taxon>
    </lineage>
</organism>
<reference evidence="1 2" key="1">
    <citation type="journal article" date="2013" name="J. Mol. Microbiol. Biotechnol.">
        <title>Analysis of the Complete Genomes of Acholeplasma brassicae , A. palmae and A. laidlawii and Their Comparison to the Obligate Parasites from ' Candidatus Phytoplasma'.</title>
        <authorList>
            <person name="Kube M."/>
            <person name="Siewert C."/>
            <person name="Migdoll A.M."/>
            <person name="Duduk B."/>
            <person name="Holz S."/>
            <person name="Rabus R."/>
            <person name="Seemuller E."/>
            <person name="Mitrovic J."/>
            <person name="Muller I."/>
            <person name="Buttner C."/>
            <person name="Reinhardt R."/>
        </authorList>
    </citation>
    <scope>NUCLEOTIDE SEQUENCE [LARGE SCALE GENOMIC DNA]</scope>
    <source>
        <strain evidence="2">0502</strain>
    </source>
</reference>
<dbReference type="AlphaFoldDB" id="U4KMQ9"/>
<keyword evidence="2" id="KW-1185">Reference proteome</keyword>
<dbReference type="RefSeq" id="WP_030004304.1">
    <property type="nucleotide sequence ID" value="NC_022549.1"/>
</dbReference>
<protein>
    <recommendedName>
        <fullName evidence="3">DUF4127 family protein</fullName>
    </recommendedName>
</protein>
<accession>U4KMQ9</accession>